<reference evidence="1 2" key="1">
    <citation type="submission" date="2016-04" db="EMBL/GenBank/DDBJ databases">
        <title>Genome sequence of Clostridium magnum DSM 2767.</title>
        <authorList>
            <person name="Poehlein A."/>
            <person name="Uhlig R."/>
            <person name="Fischer R."/>
            <person name="Bahl H."/>
            <person name="Daniel R."/>
        </authorList>
    </citation>
    <scope>NUCLEOTIDE SEQUENCE [LARGE SCALE GENOMIC DNA]</scope>
    <source>
        <strain evidence="1 2">DSM 2767</strain>
    </source>
</reference>
<dbReference type="Proteomes" id="UP000076603">
    <property type="component" value="Unassembled WGS sequence"/>
</dbReference>
<keyword evidence="2" id="KW-1185">Reference proteome</keyword>
<proteinExistence type="predicted"/>
<evidence type="ECO:0000313" key="2">
    <source>
        <dbReference type="Proteomes" id="UP000076603"/>
    </source>
</evidence>
<dbReference type="EMBL" id="LWAE01000002">
    <property type="protein sequence ID" value="KZL92839.1"/>
    <property type="molecule type" value="Genomic_DNA"/>
</dbReference>
<protein>
    <submittedName>
        <fullName evidence="1">Uncharacterized protein</fullName>
    </submittedName>
</protein>
<dbReference type="PATRIC" id="fig|1121326.3.peg.2664"/>
<name>A0A161Y411_9CLOT</name>
<sequence>MNNNKLTYKNSHIIINPMDIMAKVKAFQINPEHSCVSLQIVNGIVLSFNWASGKFDFSRVS</sequence>
<accession>A0A161Y411</accession>
<evidence type="ECO:0000313" key="1">
    <source>
        <dbReference type="EMBL" id="KZL92839.1"/>
    </source>
</evidence>
<dbReference type="AlphaFoldDB" id="A0A161Y411"/>
<organism evidence="1 2">
    <name type="scientific">Clostridium magnum DSM 2767</name>
    <dbReference type="NCBI Taxonomy" id="1121326"/>
    <lineage>
        <taxon>Bacteria</taxon>
        <taxon>Bacillati</taxon>
        <taxon>Bacillota</taxon>
        <taxon>Clostridia</taxon>
        <taxon>Eubacteriales</taxon>
        <taxon>Clostridiaceae</taxon>
        <taxon>Clostridium</taxon>
    </lineage>
</organism>
<dbReference type="RefSeq" id="WP_066622609.1">
    <property type="nucleotide sequence ID" value="NZ_FQXL01000025.1"/>
</dbReference>
<comment type="caution">
    <text evidence="1">The sequence shown here is derived from an EMBL/GenBank/DDBJ whole genome shotgun (WGS) entry which is preliminary data.</text>
</comment>
<dbReference type="STRING" id="1121326.CLMAG_26530"/>
<gene>
    <name evidence="1" type="ORF">CLMAG_26530</name>
</gene>